<feature type="compositionally biased region" description="Low complexity" evidence="1">
    <location>
        <begin position="50"/>
        <end position="64"/>
    </location>
</feature>
<dbReference type="Proteomes" id="UP001157167">
    <property type="component" value="Unassembled WGS sequence"/>
</dbReference>
<keyword evidence="3" id="KW-1185">Reference proteome</keyword>
<protein>
    <submittedName>
        <fullName evidence="2">Uncharacterized protein</fullName>
    </submittedName>
</protein>
<proteinExistence type="predicted"/>
<evidence type="ECO:0000313" key="2">
    <source>
        <dbReference type="EMBL" id="GLT22363.1"/>
    </source>
</evidence>
<evidence type="ECO:0000313" key="3">
    <source>
        <dbReference type="Proteomes" id="UP001157167"/>
    </source>
</evidence>
<feature type="region of interest" description="Disordered" evidence="1">
    <location>
        <begin position="40"/>
        <end position="85"/>
    </location>
</feature>
<name>A0ABQ6F9W0_9RHOO</name>
<evidence type="ECO:0000256" key="1">
    <source>
        <dbReference type="SAM" id="MobiDB-lite"/>
    </source>
</evidence>
<dbReference type="EMBL" id="BSPX01000023">
    <property type="protein sequence ID" value="GLT22363.1"/>
    <property type="molecule type" value="Genomic_DNA"/>
</dbReference>
<sequence length="85" mass="9693">MNSVYCYHCMTYHPPEAMQKIVSGGRARWRCIRSIEASRRPVSERDAFGQQQSQRNLAQSQSLRTQAFRVTGSRKPLPSSMTSSN</sequence>
<accession>A0ABQ6F9W0</accession>
<dbReference type="RefSeq" id="WP_284187683.1">
    <property type="nucleotide sequence ID" value="NZ_BSPX01000023.1"/>
</dbReference>
<gene>
    <name evidence="2" type="ORF">GCM10007933_18220</name>
</gene>
<comment type="caution">
    <text evidence="2">The sequence shown here is derived from an EMBL/GenBank/DDBJ whole genome shotgun (WGS) entry which is preliminary data.</text>
</comment>
<organism evidence="2 3">
    <name type="scientific">Zoogloea oryzae</name>
    <dbReference type="NCBI Taxonomy" id="310767"/>
    <lineage>
        <taxon>Bacteria</taxon>
        <taxon>Pseudomonadati</taxon>
        <taxon>Pseudomonadota</taxon>
        <taxon>Betaproteobacteria</taxon>
        <taxon>Rhodocyclales</taxon>
        <taxon>Zoogloeaceae</taxon>
        <taxon>Zoogloea</taxon>
    </lineage>
</organism>
<reference evidence="3" key="1">
    <citation type="journal article" date="2019" name="Int. J. Syst. Evol. Microbiol.">
        <title>The Global Catalogue of Microorganisms (GCM) 10K type strain sequencing project: providing services to taxonomists for standard genome sequencing and annotation.</title>
        <authorList>
            <consortium name="The Broad Institute Genomics Platform"/>
            <consortium name="The Broad Institute Genome Sequencing Center for Infectious Disease"/>
            <person name="Wu L."/>
            <person name="Ma J."/>
        </authorList>
    </citation>
    <scope>NUCLEOTIDE SEQUENCE [LARGE SCALE GENOMIC DNA]</scope>
    <source>
        <strain evidence="3">NBRC 102407</strain>
    </source>
</reference>